<organism evidence="11 12">
    <name type="scientific">Gemmatirosa kalamazoonensis</name>
    <dbReference type="NCBI Taxonomy" id="861299"/>
    <lineage>
        <taxon>Bacteria</taxon>
        <taxon>Pseudomonadati</taxon>
        <taxon>Gemmatimonadota</taxon>
        <taxon>Gemmatimonadia</taxon>
        <taxon>Gemmatimonadales</taxon>
        <taxon>Gemmatimonadaceae</taxon>
        <taxon>Gemmatirosa</taxon>
    </lineage>
</organism>
<dbReference type="PROSITE" id="PS50011">
    <property type="entry name" value="PROTEIN_KINASE_DOM"/>
    <property type="match status" value="1"/>
</dbReference>
<dbReference type="PATRIC" id="fig|861299.3.peg.253"/>
<sequence>MLTPGIQLGPYEIQETLGQGGMGEVYRARDLRLGRELALKLLPTRVAADETAVERFVREARAASALNHPNVVTIYEIGEAEPGRYIAMELVGGTTLRPLTARPQPVEQVARIGAQIARALAVAHADGIIHRDIKPDNVMLRPDGYVKVLDFGIARLVAAQDGRATGAEAAPTQAGRAVGTVRYMSPEQACAEPLTGATDVFSLGVVLYELATGRHPFAAMPNASDVAVLSAMLTGPAPTATAANPAVPRELDVLLARMLEREPRQRPSAAEVEAALAGLTLGATPAAARRDAPSERHTVGRDGERAALRQAMADAERGHGALLSVAGEPGIGKTTLVEAFLAEVASATRPCRIARGRCSERLAGTEAYLPILEALDAMLRGAGASTVAALMRRHAPTWYLQLAPAAAEDSSEGRALMSVQASSQERLKRELGTFLDELSRTSPVVLFLDDLHWADASTVDVLAYLAARLDAMRLLIVVTVRPAELLLGRHPFAQLKLDLQARGLCHELALEFLTVGDVEQYLRLEFPGHDFPPDFAALIHAKTDGSPLFMADLLRYLRTRGVVASADERWTLARPTPVVEVELPESIRGMIQRKIEQLGDDDRRLLTAAGVQGYEFDSAIVAALTGTDPADVEERLETLEHVYGFVKRARASTSCLTARSTCAIASCTCSTRTRSTRRSRRRAASRSASAPRGRSATHTARAAGRSRAISPHCSRRRGTRATRRSTCSSPRRTRRASSRARRPWRCRAARCSSSRSFPTRRSAPSARCCSRACSRRRSPRSRGRRHRKSPGPTGGRTRCGSSSASGRSSSACWAAS</sequence>
<feature type="compositionally biased region" description="Low complexity" evidence="9">
    <location>
        <begin position="685"/>
        <end position="697"/>
    </location>
</feature>
<comment type="catalytic activity">
    <reaction evidence="6">
        <text>L-threonyl-[protein] + ATP = O-phospho-L-threonyl-[protein] + ADP + H(+)</text>
        <dbReference type="Rhea" id="RHEA:46608"/>
        <dbReference type="Rhea" id="RHEA-COMP:11060"/>
        <dbReference type="Rhea" id="RHEA-COMP:11605"/>
        <dbReference type="ChEBI" id="CHEBI:15378"/>
        <dbReference type="ChEBI" id="CHEBI:30013"/>
        <dbReference type="ChEBI" id="CHEBI:30616"/>
        <dbReference type="ChEBI" id="CHEBI:61977"/>
        <dbReference type="ChEBI" id="CHEBI:456216"/>
        <dbReference type="EC" id="2.7.11.1"/>
    </reaction>
</comment>
<dbReference type="InParanoid" id="W0RBU7"/>
<dbReference type="RefSeq" id="WP_025409341.1">
    <property type="nucleotide sequence ID" value="NZ_CP007128.1"/>
</dbReference>
<name>W0RBU7_9BACT</name>
<feature type="compositionally biased region" description="Basic residues" evidence="9">
    <location>
        <begin position="773"/>
        <end position="789"/>
    </location>
</feature>
<dbReference type="Pfam" id="PF13191">
    <property type="entry name" value="AAA_16"/>
    <property type="match status" value="1"/>
</dbReference>
<proteinExistence type="predicted"/>
<evidence type="ECO:0000256" key="4">
    <source>
        <dbReference type="ARBA" id="ARBA00022777"/>
    </source>
</evidence>
<dbReference type="PANTHER" id="PTHR43289:SF6">
    <property type="entry name" value="SERINE_THREONINE-PROTEIN KINASE NEKL-3"/>
    <property type="match status" value="1"/>
</dbReference>
<evidence type="ECO:0000256" key="5">
    <source>
        <dbReference type="ARBA" id="ARBA00022840"/>
    </source>
</evidence>
<evidence type="ECO:0000256" key="2">
    <source>
        <dbReference type="ARBA" id="ARBA00022679"/>
    </source>
</evidence>
<dbReference type="InterPro" id="IPR011009">
    <property type="entry name" value="Kinase-like_dom_sf"/>
</dbReference>
<keyword evidence="1" id="KW-0723">Serine/threonine-protein kinase</keyword>
<dbReference type="SUPFAM" id="SSF56112">
    <property type="entry name" value="Protein kinase-like (PK-like)"/>
    <property type="match status" value="1"/>
</dbReference>
<dbReference type="HOGENOM" id="CLU_346062_0_0_0"/>
<dbReference type="PROSITE" id="PS00107">
    <property type="entry name" value="PROTEIN_KINASE_ATP"/>
    <property type="match status" value="1"/>
</dbReference>
<evidence type="ECO:0000256" key="7">
    <source>
        <dbReference type="ARBA" id="ARBA00048679"/>
    </source>
</evidence>
<evidence type="ECO:0000256" key="6">
    <source>
        <dbReference type="ARBA" id="ARBA00047899"/>
    </source>
</evidence>
<dbReference type="eggNOG" id="COG3899">
    <property type="taxonomic scope" value="Bacteria"/>
</dbReference>
<feature type="domain" description="Protein kinase" evidence="10">
    <location>
        <begin position="11"/>
        <end position="276"/>
    </location>
</feature>
<keyword evidence="4 11" id="KW-0418">Kinase</keyword>
<feature type="compositionally biased region" description="Basic residues" evidence="9">
    <location>
        <begin position="674"/>
        <end position="684"/>
    </location>
</feature>
<dbReference type="OrthoDB" id="9816555at2"/>
<dbReference type="Gene3D" id="1.10.510.10">
    <property type="entry name" value="Transferase(Phosphotransferase) domain 1"/>
    <property type="match status" value="1"/>
</dbReference>
<dbReference type="InterPro" id="IPR041664">
    <property type="entry name" value="AAA_16"/>
</dbReference>
<dbReference type="SUPFAM" id="SSF52540">
    <property type="entry name" value="P-loop containing nucleoside triphosphate hydrolases"/>
    <property type="match status" value="1"/>
</dbReference>
<protein>
    <submittedName>
        <fullName evidence="11">Protein kinase</fullName>
    </submittedName>
</protein>
<reference evidence="11 12" key="1">
    <citation type="journal article" date="2014" name="Genome Announc.">
        <title>Genome Sequence and Methylome of Soil Bacterium Gemmatirosa kalamazoonensis KBS708T, a Member of the Rarely Cultivated Gemmatimonadetes Phylum.</title>
        <authorList>
            <person name="Debruyn J.M."/>
            <person name="Radosevich M."/>
            <person name="Wommack K.E."/>
            <person name="Polson S.W."/>
            <person name="Hauser L.J."/>
            <person name="Fawaz M.N."/>
            <person name="Korlach J."/>
            <person name="Tsai Y.C."/>
        </authorList>
    </citation>
    <scope>NUCLEOTIDE SEQUENCE [LARGE SCALE GENOMIC DNA]</scope>
    <source>
        <strain evidence="11 12">KBS708</strain>
    </source>
</reference>
<feature type="binding site" evidence="8">
    <location>
        <position position="40"/>
    </location>
    <ligand>
        <name>ATP</name>
        <dbReference type="ChEBI" id="CHEBI:30616"/>
    </ligand>
</feature>
<dbReference type="PANTHER" id="PTHR43289">
    <property type="entry name" value="MITOGEN-ACTIVATED PROTEIN KINASE KINASE KINASE 20-RELATED"/>
    <property type="match status" value="1"/>
</dbReference>
<dbReference type="InterPro" id="IPR000719">
    <property type="entry name" value="Prot_kinase_dom"/>
</dbReference>
<gene>
    <name evidence="11" type="ORF">J421_0248</name>
</gene>
<dbReference type="SMART" id="SM00220">
    <property type="entry name" value="S_TKc"/>
    <property type="match status" value="1"/>
</dbReference>
<evidence type="ECO:0000256" key="3">
    <source>
        <dbReference type="ARBA" id="ARBA00022741"/>
    </source>
</evidence>
<dbReference type="STRING" id="861299.J421_0248"/>
<feature type="region of interest" description="Disordered" evidence="9">
    <location>
        <begin position="773"/>
        <end position="816"/>
    </location>
</feature>
<dbReference type="PROSITE" id="PS00108">
    <property type="entry name" value="PROTEIN_KINASE_ST"/>
    <property type="match status" value="1"/>
</dbReference>
<feature type="compositionally biased region" description="Low complexity" evidence="9">
    <location>
        <begin position="795"/>
        <end position="816"/>
    </location>
</feature>
<dbReference type="Pfam" id="PF00069">
    <property type="entry name" value="Pkinase"/>
    <property type="match status" value="1"/>
</dbReference>
<dbReference type="InterPro" id="IPR027417">
    <property type="entry name" value="P-loop_NTPase"/>
</dbReference>
<feature type="compositionally biased region" description="Basic residues" evidence="9">
    <location>
        <begin position="731"/>
        <end position="741"/>
    </location>
</feature>
<feature type="compositionally biased region" description="Basic residues" evidence="9">
    <location>
        <begin position="713"/>
        <end position="723"/>
    </location>
</feature>
<dbReference type="eggNOG" id="COG0515">
    <property type="taxonomic scope" value="Bacteria"/>
</dbReference>
<dbReference type="Gene3D" id="3.40.50.300">
    <property type="entry name" value="P-loop containing nucleotide triphosphate hydrolases"/>
    <property type="match status" value="1"/>
</dbReference>
<dbReference type="GO" id="GO:0004674">
    <property type="term" value="F:protein serine/threonine kinase activity"/>
    <property type="evidence" value="ECO:0007669"/>
    <property type="project" value="UniProtKB-KW"/>
</dbReference>
<dbReference type="AlphaFoldDB" id="W0RBU7"/>
<keyword evidence="12" id="KW-1185">Reference proteome</keyword>
<evidence type="ECO:0000256" key="9">
    <source>
        <dbReference type="SAM" id="MobiDB-lite"/>
    </source>
</evidence>
<evidence type="ECO:0000259" key="10">
    <source>
        <dbReference type="PROSITE" id="PS50011"/>
    </source>
</evidence>
<dbReference type="Gene3D" id="3.30.200.20">
    <property type="entry name" value="Phosphorylase Kinase, domain 1"/>
    <property type="match status" value="1"/>
</dbReference>
<evidence type="ECO:0000256" key="1">
    <source>
        <dbReference type="ARBA" id="ARBA00022527"/>
    </source>
</evidence>
<dbReference type="Proteomes" id="UP000019151">
    <property type="component" value="Chromosome"/>
</dbReference>
<comment type="catalytic activity">
    <reaction evidence="7">
        <text>L-seryl-[protein] + ATP = O-phospho-L-seryl-[protein] + ADP + H(+)</text>
        <dbReference type="Rhea" id="RHEA:17989"/>
        <dbReference type="Rhea" id="RHEA-COMP:9863"/>
        <dbReference type="Rhea" id="RHEA-COMP:11604"/>
        <dbReference type="ChEBI" id="CHEBI:15378"/>
        <dbReference type="ChEBI" id="CHEBI:29999"/>
        <dbReference type="ChEBI" id="CHEBI:30616"/>
        <dbReference type="ChEBI" id="CHEBI:83421"/>
        <dbReference type="ChEBI" id="CHEBI:456216"/>
        <dbReference type="EC" id="2.7.11.1"/>
    </reaction>
</comment>
<dbReference type="InterPro" id="IPR008271">
    <property type="entry name" value="Ser/Thr_kinase_AS"/>
</dbReference>
<evidence type="ECO:0000313" key="12">
    <source>
        <dbReference type="Proteomes" id="UP000019151"/>
    </source>
</evidence>
<dbReference type="KEGG" id="gba:J421_0248"/>
<dbReference type="GO" id="GO:0005524">
    <property type="term" value="F:ATP binding"/>
    <property type="evidence" value="ECO:0007669"/>
    <property type="project" value="UniProtKB-UniRule"/>
</dbReference>
<keyword evidence="5 8" id="KW-0067">ATP-binding</keyword>
<dbReference type="InterPro" id="IPR017441">
    <property type="entry name" value="Protein_kinase_ATP_BS"/>
</dbReference>
<dbReference type="EMBL" id="CP007128">
    <property type="protein sequence ID" value="AHG87785.1"/>
    <property type="molecule type" value="Genomic_DNA"/>
</dbReference>
<feature type="region of interest" description="Disordered" evidence="9">
    <location>
        <begin position="674"/>
        <end position="741"/>
    </location>
</feature>
<accession>W0RBU7</accession>
<keyword evidence="2" id="KW-0808">Transferase</keyword>
<keyword evidence="3 8" id="KW-0547">Nucleotide-binding</keyword>
<dbReference type="FunFam" id="3.30.200.20:FF:000035">
    <property type="entry name" value="Serine/threonine protein kinase Stk1"/>
    <property type="match status" value="1"/>
</dbReference>
<dbReference type="CDD" id="cd14014">
    <property type="entry name" value="STKc_PknB_like"/>
    <property type="match status" value="1"/>
</dbReference>
<evidence type="ECO:0000313" key="11">
    <source>
        <dbReference type="EMBL" id="AHG87785.1"/>
    </source>
</evidence>
<evidence type="ECO:0000256" key="8">
    <source>
        <dbReference type="PROSITE-ProRule" id="PRU10141"/>
    </source>
</evidence>